<dbReference type="PANTHER" id="PTHR10410">
    <property type="entry name" value="EUKARYOTIC TRANSLATION INITIATION FACTOR 3 -RELATED"/>
    <property type="match status" value="1"/>
</dbReference>
<keyword evidence="6" id="KW-0963">Cytoplasm</keyword>
<dbReference type="PROSITE" id="PS50249">
    <property type="entry name" value="MPN"/>
    <property type="match status" value="1"/>
</dbReference>
<feature type="non-terminal residue" evidence="15">
    <location>
        <position position="167"/>
    </location>
</feature>
<dbReference type="OrthoDB" id="605656at2759"/>
<feature type="non-terminal residue" evidence="15">
    <location>
        <position position="1"/>
    </location>
</feature>
<dbReference type="InterPro" id="IPR000555">
    <property type="entry name" value="JAMM/MPN+_dom"/>
</dbReference>
<evidence type="ECO:0000256" key="9">
    <source>
        <dbReference type="ARBA" id="ARBA00022790"/>
    </source>
</evidence>
<keyword evidence="10" id="KW-0378">Hydrolase</keyword>
<evidence type="ECO:0000256" key="12">
    <source>
        <dbReference type="ARBA" id="ARBA00023049"/>
    </source>
</evidence>
<evidence type="ECO:0000256" key="8">
    <source>
        <dbReference type="ARBA" id="ARBA00022723"/>
    </source>
</evidence>
<evidence type="ECO:0000259" key="14">
    <source>
        <dbReference type="PROSITE" id="PS50249"/>
    </source>
</evidence>
<evidence type="ECO:0000313" key="16">
    <source>
        <dbReference type="Proteomes" id="UP000095023"/>
    </source>
</evidence>
<keyword evidence="9" id="KW-0736">Signalosome</keyword>
<sequence length="167" mass="18609">HYKYVRISMHAAMKMAEHAADGGTLEVMGMLIGEVRDQTFIVKDSFPLPVVGTETRVNPQNEAYEYMVQYIAHFNRSSTRGNIVGWYHSHPGYGCWLSGIDVDTQSQNQEFQDPFIAIVIDPTKSLANGKLDIGAFRTVSTPSLATQDQSADMGIHSDRYYSLSVSI</sequence>
<dbReference type="GO" id="GO:0019784">
    <property type="term" value="F:deNEDDylase activity"/>
    <property type="evidence" value="ECO:0007669"/>
    <property type="project" value="EnsemblFungi"/>
</dbReference>
<dbReference type="Gene3D" id="3.40.140.10">
    <property type="entry name" value="Cytidine Deaminase, domain 2"/>
    <property type="match status" value="1"/>
</dbReference>
<evidence type="ECO:0000256" key="13">
    <source>
        <dbReference type="ARBA" id="ARBA00023242"/>
    </source>
</evidence>
<dbReference type="InterPro" id="IPR037518">
    <property type="entry name" value="MPN"/>
</dbReference>
<reference evidence="16" key="1">
    <citation type="submission" date="2016-02" db="EMBL/GenBank/DDBJ databases">
        <title>Comparative genomics of biotechnologically important yeasts.</title>
        <authorList>
            <consortium name="DOE Joint Genome Institute"/>
            <person name="Riley R."/>
            <person name="Haridas S."/>
            <person name="Wolfe K.H."/>
            <person name="Lopes M.R."/>
            <person name="Hittinger C.T."/>
            <person name="Goker M."/>
            <person name="Salamov A."/>
            <person name="Wisecaver J."/>
            <person name="Long T.M."/>
            <person name="Aerts A.L."/>
            <person name="Barry K."/>
            <person name="Choi C."/>
            <person name="Clum A."/>
            <person name="Coughlan A.Y."/>
            <person name="Deshpande S."/>
            <person name="Douglass A.P."/>
            <person name="Hanson S.J."/>
            <person name="Klenk H.-P."/>
            <person name="Labutti K."/>
            <person name="Lapidus A."/>
            <person name="Lindquist E."/>
            <person name="Lipzen A."/>
            <person name="Meier-Kolthoff J.P."/>
            <person name="Ohm R.A."/>
            <person name="Otillar R.P."/>
            <person name="Pangilinan J."/>
            <person name="Peng Y."/>
            <person name="Rokas A."/>
            <person name="Rosa C.A."/>
            <person name="Scheuner C."/>
            <person name="Sibirny A.A."/>
            <person name="Slot J.C."/>
            <person name="Stielow J.B."/>
            <person name="Sun H."/>
            <person name="Kurtzman C.P."/>
            <person name="Blackwell M."/>
            <person name="Jeffries T.W."/>
            <person name="Grigoriev I.V."/>
        </authorList>
    </citation>
    <scope>NUCLEOTIDE SEQUENCE [LARGE SCALE GENOMIC DNA]</scope>
    <source>
        <strain evidence="16">NRRL Y-17796</strain>
    </source>
</reference>
<dbReference type="GO" id="GO:0008237">
    <property type="term" value="F:metallopeptidase activity"/>
    <property type="evidence" value="ECO:0007669"/>
    <property type="project" value="UniProtKB-KW"/>
</dbReference>
<dbReference type="GO" id="GO:0000338">
    <property type="term" value="P:protein deneddylation"/>
    <property type="evidence" value="ECO:0007669"/>
    <property type="project" value="EnsemblFungi"/>
</dbReference>
<evidence type="ECO:0000256" key="7">
    <source>
        <dbReference type="ARBA" id="ARBA00022670"/>
    </source>
</evidence>
<organism evidence="15 16">
    <name type="scientific">Tortispora caseinolytica NRRL Y-17796</name>
    <dbReference type="NCBI Taxonomy" id="767744"/>
    <lineage>
        <taxon>Eukaryota</taxon>
        <taxon>Fungi</taxon>
        <taxon>Dikarya</taxon>
        <taxon>Ascomycota</taxon>
        <taxon>Saccharomycotina</taxon>
        <taxon>Trigonopsidomycetes</taxon>
        <taxon>Trigonopsidales</taxon>
        <taxon>Trigonopsidaceae</taxon>
        <taxon>Tortispora</taxon>
    </lineage>
</organism>
<keyword evidence="13" id="KW-0539">Nucleus</keyword>
<name>A0A1E4TJ56_9ASCO</name>
<evidence type="ECO:0000256" key="2">
    <source>
        <dbReference type="ARBA" id="ARBA00004496"/>
    </source>
</evidence>
<dbReference type="SUPFAM" id="SSF102712">
    <property type="entry name" value="JAB1/MPN domain"/>
    <property type="match status" value="1"/>
</dbReference>
<keyword evidence="7" id="KW-0645">Protease</keyword>
<evidence type="ECO:0000256" key="1">
    <source>
        <dbReference type="ARBA" id="ARBA00004123"/>
    </source>
</evidence>
<dbReference type="GO" id="GO:0046872">
    <property type="term" value="F:metal ion binding"/>
    <property type="evidence" value="ECO:0007669"/>
    <property type="project" value="UniProtKB-KW"/>
</dbReference>
<keyword evidence="16" id="KW-1185">Reference proteome</keyword>
<evidence type="ECO:0000256" key="10">
    <source>
        <dbReference type="ARBA" id="ARBA00022801"/>
    </source>
</evidence>
<evidence type="ECO:0000256" key="5">
    <source>
        <dbReference type="ARBA" id="ARBA00014880"/>
    </source>
</evidence>
<dbReference type="InterPro" id="IPR050242">
    <property type="entry name" value="JAMM_MPN+_peptidase_M67A"/>
</dbReference>
<dbReference type="GO" id="GO:0008180">
    <property type="term" value="C:COP9 signalosome"/>
    <property type="evidence" value="ECO:0007669"/>
    <property type="project" value="UniProtKB-KW"/>
</dbReference>
<keyword evidence="11" id="KW-0862">Zinc</keyword>
<evidence type="ECO:0000256" key="4">
    <source>
        <dbReference type="ARBA" id="ARBA00011098"/>
    </source>
</evidence>
<comment type="subunit">
    <text evidence="4">Component of the COP9 signalosome (CSN) complex.</text>
</comment>
<evidence type="ECO:0000313" key="15">
    <source>
        <dbReference type="EMBL" id="ODV91776.1"/>
    </source>
</evidence>
<accession>A0A1E4TJ56</accession>
<evidence type="ECO:0000256" key="3">
    <source>
        <dbReference type="ARBA" id="ARBA00006008"/>
    </source>
</evidence>
<keyword evidence="12" id="KW-0482">Metalloprotease</keyword>
<dbReference type="GO" id="GO:0006508">
    <property type="term" value="P:proteolysis"/>
    <property type="evidence" value="ECO:0007669"/>
    <property type="project" value="UniProtKB-KW"/>
</dbReference>
<dbReference type="Pfam" id="PF01398">
    <property type="entry name" value="JAB"/>
    <property type="match status" value="1"/>
</dbReference>
<dbReference type="Proteomes" id="UP000095023">
    <property type="component" value="Unassembled WGS sequence"/>
</dbReference>
<evidence type="ECO:0000256" key="11">
    <source>
        <dbReference type="ARBA" id="ARBA00022833"/>
    </source>
</evidence>
<dbReference type="SMART" id="SM00232">
    <property type="entry name" value="JAB_MPN"/>
    <property type="match status" value="1"/>
</dbReference>
<evidence type="ECO:0000256" key="6">
    <source>
        <dbReference type="ARBA" id="ARBA00022490"/>
    </source>
</evidence>
<keyword evidence="8" id="KW-0479">Metal-binding</keyword>
<protein>
    <recommendedName>
        <fullName evidence="5">COP9 signalosome complex subunit 5</fullName>
    </recommendedName>
</protein>
<gene>
    <name evidence="15" type="ORF">CANCADRAFT_11297</name>
</gene>
<dbReference type="AlphaFoldDB" id="A0A1E4TJ56"/>
<proteinExistence type="inferred from homology"/>
<dbReference type="GO" id="GO:0005737">
    <property type="term" value="C:cytoplasm"/>
    <property type="evidence" value="ECO:0007669"/>
    <property type="project" value="UniProtKB-SubCell"/>
</dbReference>
<dbReference type="FunFam" id="3.40.140.10:FF:000203">
    <property type="entry name" value="COP9 signalosome complex subunit 5"/>
    <property type="match status" value="1"/>
</dbReference>
<dbReference type="EMBL" id="KV453841">
    <property type="protein sequence ID" value="ODV91776.1"/>
    <property type="molecule type" value="Genomic_DNA"/>
</dbReference>
<comment type="similarity">
    <text evidence="3">Belongs to the peptidase M67A family. CSN5 subfamily.</text>
</comment>
<feature type="domain" description="MPN" evidence="14">
    <location>
        <begin position="5"/>
        <end position="142"/>
    </location>
</feature>
<comment type="subcellular location">
    <subcellularLocation>
        <location evidence="2">Cytoplasm</location>
    </subcellularLocation>
    <subcellularLocation>
        <location evidence="1">Nucleus</location>
    </subcellularLocation>
</comment>